<dbReference type="GO" id="GO:0006412">
    <property type="term" value="P:translation"/>
    <property type="evidence" value="ECO:0007669"/>
    <property type="project" value="InterPro"/>
</dbReference>
<dbReference type="PRINTS" id="PR00974">
    <property type="entry name" value="RIBOSOMALS18"/>
</dbReference>
<proteinExistence type="inferred from homology"/>
<feature type="region of interest" description="Disordered" evidence="4">
    <location>
        <begin position="376"/>
        <end position="400"/>
    </location>
</feature>
<dbReference type="InterPro" id="IPR001648">
    <property type="entry name" value="Ribosomal_bS18"/>
</dbReference>
<keyword evidence="2" id="KW-0689">Ribosomal protein</keyword>
<dbReference type="PANTHER" id="PTHR13479:SF40">
    <property type="entry name" value="SMALL RIBOSOMAL SUBUNIT PROTEIN BS18M"/>
    <property type="match status" value="1"/>
</dbReference>
<dbReference type="SUPFAM" id="SSF46911">
    <property type="entry name" value="Ribosomal protein S18"/>
    <property type="match status" value="1"/>
</dbReference>
<comment type="similarity">
    <text evidence="1">Belongs to the bacterial ribosomal protein bS18 family.</text>
</comment>
<feature type="compositionally biased region" description="Polar residues" evidence="4">
    <location>
        <begin position="53"/>
        <end position="70"/>
    </location>
</feature>
<organism evidence="5">
    <name type="scientific">Amphora coffeiformis</name>
    <dbReference type="NCBI Taxonomy" id="265554"/>
    <lineage>
        <taxon>Eukaryota</taxon>
        <taxon>Sar</taxon>
        <taxon>Stramenopiles</taxon>
        <taxon>Ochrophyta</taxon>
        <taxon>Bacillariophyta</taxon>
        <taxon>Bacillariophyceae</taxon>
        <taxon>Bacillariophycidae</taxon>
        <taxon>Thalassiophysales</taxon>
        <taxon>Catenulaceae</taxon>
        <taxon>Amphora</taxon>
    </lineage>
</organism>
<dbReference type="GO" id="GO:0070181">
    <property type="term" value="F:small ribosomal subunit rRNA binding"/>
    <property type="evidence" value="ECO:0007669"/>
    <property type="project" value="TreeGrafter"/>
</dbReference>
<dbReference type="InterPro" id="IPR036870">
    <property type="entry name" value="Ribosomal_bS18_sf"/>
</dbReference>
<evidence type="ECO:0000256" key="1">
    <source>
        <dbReference type="ARBA" id="ARBA00005589"/>
    </source>
</evidence>
<feature type="region of interest" description="Disordered" evidence="4">
    <location>
        <begin position="46"/>
        <end position="102"/>
    </location>
</feature>
<dbReference type="Gene3D" id="4.10.640.10">
    <property type="entry name" value="Ribosomal protein S18"/>
    <property type="match status" value="1"/>
</dbReference>
<sequence>MTSWMLALTRRIVMTTTTARGVAGRYGLVGPRAQPLAVKAVRSFSDKPPFSGSDENNSKIKSSHSTTGSKSDNDDGEDVFGSAFDDGPDNLGPTFPPHYVRDATTGRLTGAVQSELSTNMQQVLRADPTQQEELLQQRILAEGLGGGGDNASDGQPQPTASVLGQKIRAAQRNLNLLGRHPASVQRAQQAESPDALDDANTMQRLTPQELREFQAYMRKYHKVDVVEPNDIPTMDTSSTSAGSAIRVDTDWATMWRTEQAQRQMDDVLTDNPYADIMPQDLSQSPLVSRRHAKSLPRTLLSYNNTSLLQSFLTETGQIKSRVQSRLGARDQRRVAKLVKRARNMGLIPYSGQFRVEQHGWVHDPTLQKPRPWEVEMERRGLRLPTAKSTQQQQQQQQQDE</sequence>
<dbReference type="EMBL" id="HBIM01003765">
    <property type="protein sequence ID" value="CAE0405203.1"/>
    <property type="molecule type" value="Transcribed_RNA"/>
</dbReference>
<reference evidence="5" key="1">
    <citation type="submission" date="2021-01" db="EMBL/GenBank/DDBJ databases">
        <authorList>
            <person name="Corre E."/>
            <person name="Pelletier E."/>
            <person name="Niang G."/>
            <person name="Scheremetjew M."/>
            <person name="Finn R."/>
            <person name="Kale V."/>
            <person name="Holt S."/>
            <person name="Cochrane G."/>
            <person name="Meng A."/>
            <person name="Brown T."/>
            <person name="Cohen L."/>
        </authorList>
    </citation>
    <scope>NUCLEOTIDE SEQUENCE</scope>
    <source>
        <strain evidence="5">CCMP127</strain>
    </source>
</reference>
<accession>A0A7S3P4Y7</accession>
<dbReference type="GO" id="GO:0005763">
    <property type="term" value="C:mitochondrial small ribosomal subunit"/>
    <property type="evidence" value="ECO:0007669"/>
    <property type="project" value="TreeGrafter"/>
</dbReference>
<feature type="compositionally biased region" description="Low complexity" evidence="4">
    <location>
        <begin position="390"/>
        <end position="400"/>
    </location>
</feature>
<evidence type="ECO:0000256" key="3">
    <source>
        <dbReference type="ARBA" id="ARBA00023274"/>
    </source>
</evidence>
<evidence type="ECO:0008006" key="6">
    <source>
        <dbReference type="Google" id="ProtNLM"/>
    </source>
</evidence>
<dbReference type="AlphaFoldDB" id="A0A7S3P4Y7"/>
<protein>
    <recommendedName>
        <fullName evidence="6">Ribosomal protein S18</fullName>
    </recommendedName>
</protein>
<evidence type="ECO:0000256" key="2">
    <source>
        <dbReference type="ARBA" id="ARBA00022980"/>
    </source>
</evidence>
<dbReference type="PANTHER" id="PTHR13479">
    <property type="entry name" value="30S RIBOSOMAL PROTEIN S18"/>
    <property type="match status" value="1"/>
</dbReference>
<dbReference type="Pfam" id="PF01084">
    <property type="entry name" value="Ribosomal_S18"/>
    <property type="match status" value="1"/>
</dbReference>
<dbReference type="GO" id="GO:0003735">
    <property type="term" value="F:structural constituent of ribosome"/>
    <property type="evidence" value="ECO:0007669"/>
    <property type="project" value="InterPro"/>
</dbReference>
<keyword evidence="3" id="KW-0687">Ribonucleoprotein</keyword>
<name>A0A7S3P4Y7_9STRA</name>
<evidence type="ECO:0000313" key="5">
    <source>
        <dbReference type="EMBL" id="CAE0405203.1"/>
    </source>
</evidence>
<gene>
    <name evidence="5" type="ORF">ACOF00016_LOCUS3244</name>
</gene>
<evidence type="ECO:0000256" key="4">
    <source>
        <dbReference type="SAM" id="MobiDB-lite"/>
    </source>
</evidence>